<evidence type="ECO:0000313" key="11">
    <source>
        <dbReference type="WBParaSite" id="PSAMB.scaffold738size42326.g8412.t1"/>
    </source>
</evidence>
<keyword evidence="10" id="KW-1185">Reference proteome</keyword>
<dbReference type="Pfam" id="PF01082">
    <property type="entry name" value="Cu2_monooxygen"/>
    <property type="match status" value="1"/>
</dbReference>
<evidence type="ECO:0000256" key="5">
    <source>
        <dbReference type="ARBA" id="ARBA00023157"/>
    </source>
</evidence>
<dbReference type="InterPro" id="IPR000945">
    <property type="entry name" value="DBH-like"/>
</dbReference>
<organism evidence="10 11">
    <name type="scientific">Plectus sambesii</name>
    <dbReference type="NCBI Taxonomy" id="2011161"/>
    <lineage>
        <taxon>Eukaryota</taxon>
        <taxon>Metazoa</taxon>
        <taxon>Ecdysozoa</taxon>
        <taxon>Nematoda</taxon>
        <taxon>Chromadorea</taxon>
        <taxon>Plectida</taxon>
        <taxon>Plectina</taxon>
        <taxon>Plectoidea</taxon>
        <taxon>Plectidae</taxon>
        <taxon>Plectus</taxon>
    </lineage>
</organism>
<evidence type="ECO:0000256" key="4">
    <source>
        <dbReference type="ARBA" id="ARBA00023136"/>
    </source>
</evidence>
<feature type="compositionally biased region" description="Low complexity" evidence="7">
    <location>
        <begin position="609"/>
        <end position="628"/>
    </location>
</feature>
<dbReference type="PANTHER" id="PTHR10157:SF23">
    <property type="entry name" value="MOXD1 HOMOLOG 1"/>
    <property type="match status" value="1"/>
</dbReference>
<evidence type="ECO:0000256" key="3">
    <source>
        <dbReference type="ARBA" id="ARBA00022729"/>
    </source>
</evidence>
<dbReference type="GO" id="GO:0006589">
    <property type="term" value="P:octopamine biosynthetic process"/>
    <property type="evidence" value="ECO:0007669"/>
    <property type="project" value="TreeGrafter"/>
</dbReference>
<dbReference type="InterPro" id="IPR024548">
    <property type="entry name" value="Cu2_monoox_C"/>
</dbReference>
<comment type="subcellular location">
    <subcellularLocation>
        <location evidence="1">Membrane</location>
    </subcellularLocation>
</comment>
<evidence type="ECO:0000256" key="8">
    <source>
        <dbReference type="SAM" id="SignalP"/>
    </source>
</evidence>
<accession>A0A914XCD6</accession>
<dbReference type="InterPro" id="IPR008977">
    <property type="entry name" value="PHM/PNGase_F_dom_sf"/>
</dbReference>
<name>A0A914XCD6_9BILA</name>
<dbReference type="InterPro" id="IPR028460">
    <property type="entry name" value="Tbh/DBH"/>
</dbReference>
<dbReference type="Gene3D" id="2.60.40.1210">
    <property type="entry name" value="Cellobiose dehydrogenase, cytochrome domain"/>
    <property type="match status" value="1"/>
</dbReference>
<feature type="chain" id="PRO_5037985750" evidence="8">
    <location>
        <begin position="18"/>
        <end position="628"/>
    </location>
</feature>
<dbReference type="InterPro" id="IPR005018">
    <property type="entry name" value="DOMON_domain"/>
</dbReference>
<dbReference type="CDD" id="cd09631">
    <property type="entry name" value="DOMON_DOH"/>
    <property type="match status" value="1"/>
</dbReference>
<proteinExistence type="inferred from homology"/>
<dbReference type="WBParaSite" id="PSAMB.scaffold738size42326.g8412.t1">
    <property type="protein sequence ID" value="PSAMB.scaffold738size42326.g8412.t1"/>
    <property type="gene ID" value="PSAMB.scaffold738size42326.g8412"/>
</dbReference>
<evidence type="ECO:0000313" key="10">
    <source>
        <dbReference type="Proteomes" id="UP000887566"/>
    </source>
</evidence>
<dbReference type="InterPro" id="IPR014784">
    <property type="entry name" value="Cu2_ascorb_mOase-like_C"/>
</dbReference>
<dbReference type="GO" id="GO:0005615">
    <property type="term" value="C:extracellular space"/>
    <property type="evidence" value="ECO:0007669"/>
    <property type="project" value="TreeGrafter"/>
</dbReference>
<dbReference type="AlphaFoldDB" id="A0A914XCD6"/>
<keyword evidence="5" id="KW-1015">Disulfide bond</keyword>
<dbReference type="GO" id="GO:0005507">
    <property type="term" value="F:copper ion binding"/>
    <property type="evidence" value="ECO:0007669"/>
    <property type="project" value="InterPro"/>
</dbReference>
<sequence>MLTAASILLVLFAVSSAQQQQQQQQPNFTHHAVLDPSGKFRLNWLPATNGSEYFTFECVVATRGWIGLGFSPNGAMAAADMVIAWVDASGRPQISDRHGPAQGNAFPPADSTQNYELVSGRKNNTHTVITFRRKQDTCDPQDWKITSDTTRLIWAFNDQVPTSADDIQKHTERGVKSAQLVNPPTTDGMSKILADPSTKIYDMRVADVKVPADKRTLYWCEIVELPQWKKHHVIANRMMVQKGNERYVHHLVVYGCGEEDMSEHLGKPAACFDDTQVFSPMQKCTDYLAVWAVGGEDFVYPSNMGSPMFGDSKQRFVLIEMHYDNPDLTPGITDSSAFRFYLTEKLRPVETGRFTVGMPVTPVHLVIPPKQERFTTYAYCPSKCTSRMTEPMTVFTGLLHTHLLGVAMRVRVIRNGEEIKSEMRDDHYDFNYQSPVYLSKPLVIMPGDDLIVECTYGSMDRDTMTYGGFGSDNEMCLAFMEYYPKRNISSEDCMSFINPEGLLEVLGLQKDQFNIGQEAFFVGSAVTVINQNQQNVTIPNWYKNDLKMTDDMVTKLQDYVKNSPQTVSCALQGRDAPGGNLTDSSFFKMDGPIQNPRPYVEPAAVCAASSGSGSTTTSQPTRTTTNRG</sequence>
<dbReference type="SMART" id="SM00664">
    <property type="entry name" value="DoH"/>
    <property type="match status" value="1"/>
</dbReference>
<dbReference type="FunFam" id="2.60.120.230:FF:000001">
    <property type="entry name" value="Monooxygenase, DBH-like 1"/>
    <property type="match status" value="1"/>
</dbReference>
<dbReference type="PRINTS" id="PR00767">
    <property type="entry name" value="DBMONOXGNASE"/>
</dbReference>
<reference evidence="11" key="1">
    <citation type="submission" date="2022-11" db="UniProtKB">
        <authorList>
            <consortium name="WormBaseParasite"/>
        </authorList>
    </citation>
    <scope>IDENTIFICATION</scope>
</reference>
<dbReference type="FunFam" id="2.60.40.1210:FF:000001">
    <property type="entry name" value="Monooxygenase, DBH-like 1, like"/>
    <property type="match status" value="1"/>
</dbReference>
<dbReference type="SUPFAM" id="SSF49344">
    <property type="entry name" value="CBD9-like"/>
    <property type="match status" value="1"/>
</dbReference>
<dbReference type="Gene3D" id="2.60.120.230">
    <property type="match status" value="1"/>
</dbReference>
<dbReference type="InterPro" id="IPR000323">
    <property type="entry name" value="Cu2_ascorb_mOase_N"/>
</dbReference>
<dbReference type="Gene3D" id="2.60.120.310">
    <property type="entry name" value="Copper type II, ascorbate-dependent monooxygenase, N-terminal domain"/>
    <property type="match status" value="1"/>
</dbReference>
<dbReference type="GO" id="GO:0004500">
    <property type="term" value="F:dopamine beta-monooxygenase activity"/>
    <property type="evidence" value="ECO:0007669"/>
    <property type="project" value="InterPro"/>
</dbReference>
<evidence type="ECO:0000259" key="9">
    <source>
        <dbReference type="PROSITE" id="PS50836"/>
    </source>
</evidence>
<comment type="similarity">
    <text evidence="2">Belongs to the copper type II ascorbate-dependent monooxygenase family.</text>
</comment>
<dbReference type="Pfam" id="PF03712">
    <property type="entry name" value="Cu2_monoox_C"/>
    <property type="match status" value="1"/>
</dbReference>
<keyword evidence="6" id="KW-0325">Glycoprotein</keyword>
<feature type="signal peptide" evidence="8">
    <location>
        <begin position="1"/>
        <end position="17"/>
    </location>
</feature>
<feature type="domain" description="DOMON" evidence="9">
    <location>
        <begin position="38"/>
        <end position="157"/>
    </location>
</feature>
<dbReference type="PANTHER" id="PTHR10157">
    <property type="entry name" value="DOPAMINE BETA HYDROXYLASE RELATED"/>
    <property type="match status" value="1"/>
</dbReference>
<dbReference type="GO" id="GO:0030667">
    <property type="term" value="C:secretory granule membrane"/>
    <property type="evidence" value="ECO:0007669"/>
    <property type="project" value="TreeGrafter"/>
</dbReference>
<keyword evidence="3 8" id="KW-0732">Signal</keyword>
<dbReference type="GO" id="GO:0042421">
    <property type="term" value="P:norepinephrine biosynthetic process"/>
    <property type="evidence" value="ECO:0007669"/>
    <property type="project" value="TreeGrafter"/>
</dbReference>
<dbReference type="Proteomes" id="UP000887566">
    <property type="component" value="Unplaced"/>
</dbReference>
<protein>
    <submittedName>
        <fullName evidence="11">DOMON domain-containing protein</fullName>
    </submittedName>
</protein>
<evidence type="ECO:0000256" key="1">
    <source>
        <dbReference type="ARBA" id="ARBA00004370"/>
    </source>
</evidence>
<dbReference type="Pfam" id="PF03351">
    <property type="entry name" value="DOMON"/>
    <property type="match status" value="1"/>
</dbReference>
<dbReference type="InterPro" id="IPR036939">
    <property type="entry name" value="Cu2_ascorb_mOase_N_sf"/>
</dbReference>
<evidence type="ECO:0000256" key="2">
    <source>
        <dbReference type="ARBA" id="ARBA00010676"/>
    </source>
</evidence>
<dbReference type="PROSITE" id="PS50836">
    <property type="entry name" value="DOMON"/>
    <property type="match status" value="1"/>
</dbReference>
<dbReference type="InterPro" id="IPR045266">
    <property type="entry name" value="DOH_DOMON"/>
</dbReference>
<feature type="region of interest" description="Disordered" evidence="7">
    <location>
        <begin position="607"/>
        <end position="628"/>
    </location>
</feature>
<evidence type="ECO:0000256" key="6">
    <source>
        <dbReference type="ARBA" id="ARBA00023180"/>
    </source>
</evidence>
<evidence type="ECO:0000256" key="7">
    <source>
        <dbReference type="SAM" id="MobiDB-lite"/>
    </source>
</evidence>
<keyword evidence="4" id="KW-0472">Membrane</keyword>
<dbReference type="SUPFAM" id="SSF49742">
    <property type="entry name" value="PHM/PNGase F"/>
    <property type="match status" value="2"/>
</dbReference>
<dbReference type="GO" id="GO:0042420">
    <property type="term" value="P:dopamine catabolic process"/>
    <property type="evidence" value="ECO:0007669"/>
    <property type="project" value="TreeGrafter"/>
</dbReference>